<evidence type="ECO:0000313" key="1">
    <source>
        <dbReference type="EMBL" id="KAK2952396.1"/>
    </source>
</evidence>
<name>A0ABQ9XK63_9EUKA</name>
<keyword evidence="2" id="KW-1185">Reference proteome</keyword>
<protein>
    <submittedName>
        <fullName evidence="1">Uncharacterized protein</fullName>
    </submittedName>
</protein>
<proteinExistence type="predicted"/>
<organism evidence="1 2">
    <name type="scientific">Blattamonas nauphoetae</name>
    <dbReference type="NCBI Taxonomy" id="2049346"/>
    <lineage>
        <taxon>Eukaryota</taxon>
        <taxon>Metamonada</taxon>
        <taxon>Preaxostyla</taxon>
        <taxon>Oxymonadida</taxon>
        <taxon>Blattamonas</taxon>
    </lineage>
</organism>
<evidence type="ECO:0000313" key="2">
    <source>
        <dbReference type="Proteomes" id="UP001281761"/>
    </source>
</evidence>
<dbReference type="Proteomes" id="UP001281761">
    <property type="component" value="Unassembled WGS sequence"/>
</dbReference>
<dbReference type="EMBL" id="JARBJD010000104">
    <property type="protein sequence ID" value="KAK2952396.1"/>
    <property type="molecule type" value="Genomic_DNA"/>
</dbReference>
<gene>
    <name evidence="1" type="ORF">BLNAU_12658</name>
</gene>
<sequence length="82" mass="9052">MSGTLPPYLFSFPNQSTHIATTSAVRDDPLDGDGKSVSHDDADFRGTPSLVLFLPSLHYFMSVSIQEIKRDVMIKIKTPKGQ</sequence>
<accession>A0ABQ9XK63</accession>
<comment type="caution">
    <text evidence="1">The sequence shown here is derived from an EMBL/GenBank/DDBJ whole genome shotgun (WGS) entry which is preliminary data.</text>
</comment>
<reference evidence="1 2" key="1">
    <citation type="journal article" date="2022" name="bioRxiv">
        <title>Genomics of Preaxostyla Flagellates Illuminates Evolutionary Transitions and the Path Towards Mitochondrial Loss.</title>
        <authorList>
            <person name="Novak L.V.F."/>
            <person name="Treitli S.C."/>
            <person name="Pyrih J."/>
            <person name="Halakuc P."/>
            <person name="Pipaliya S.V."/>
            <person name="Vacek V."/>
            <person name="Brzon O."/>
            <person name="Soukal P."/>
            <person name="Eme L."/>
            <person name="Dacks J.B."/>
            <person name="Karnkowska A."/>
            <person name="Elias M."/>
            <person name="Hampl V."/>
        </authorList>
    </citation>
    <scope>NUCLEOTIDE SEQUENCE [LARGE SCALE GENOMIC DNA]</scope>
    <source>
        <strain evidence="1">NAU3</strain>
        <tissue evidence="1">Gut</tissue>
    </source>
</reference>